<gene>
    <name evidence="15" type="ORF">BJ085DRAFT_34474</name>
</gene>
<name>A0A4P9ZPL9_9FUNG</name>
<keyword evidence="7" id="KW-0378">Hydrolase</keyword>
<proteinExistence type="inferred from homology"/>
<evidence type="ECO:0000313" key="16">
    <source>
        <dbReference type="Proteomes" id="UP000268162"/>
    </source>
</evidence>
<sequence>MYSVYFFGLWLAQALVLQPHMVYTRPVSEGTGLAPNTIGLSWRLNTRTPYDHRTIRPTLAHGPPQSHPVGFTLLKLEQITRHGSRFPKEANITKMNRALADIAKAFFKGKTPPSDFSSEMQRRFDWILTGPPVIHYSTPYELNQVGRNEMKQQGVRLAHRYQAAIQDYLKVQSNQPKENWLPYSSLNPVVPIWQFSDSGASRTENSMASFRRGLLEGTPPRSTGGVAAVTAAVEALNSASLDDLADQLNAWEFDGASTDSSPVWSERGIDPTDQADFDIEVDGTTLSEDERLLKPYIICPAWKALVKGPEGMRWIEQRAKVTRDRLKQRFDPYFKELGLPQWAFHKHLVPLYDICSFQWGEHASGKTAQRAPPKSCRVFTNVDLLELEYLDDIQNYAFYSHARSNRSSEPHVLNHVMAWPLLDNIFTTMRKVIAAYNSGIATADLPYLGAYPLGNFYFAHARIIFFMLALLELERDPIFESTTADVSASQIQQRSFTSSTIVPMGANIAFELWVKDGTQDFYVRVRHNEQVVVPGYGACSVATGLCAFEQLVAEVKALHGGDFKETCHTS</sequence>
<feature type="signal peptide" evidence="14">
    <location>
        <begin position="1"/>
        <end position="24"/>
    </location>
</feature>
<reference evidence="16" key="1">
    <citation type="journal article" date="2018" name="Nat. Microbiol.">
        <title>Leveraging single-cell genomics to expand the fungal tree of life.</title>
        <authorList>
            <person name="Ahrendt S.R."/>
            <person name="Quandt C.A."/>
            <person name="Ciobanu D."/>
            <person name="Clum A."/>
            <person name="Salamov A."/>
            <person name="Andreopoulos B."/>
            <person name="Cheng J.F."/>
            <person name="Woyke T."/>
            <person name="Pelin A."/>
            <person name="Henrissat B."/>
            <person name="Reynolds N.K."/>
            <person name="Benny G.L."/>
            <person name="Smith M.E."/>
            <person name="James T.Y."/>
            <person name="Grigoriev I.V."/>
        </authorList>
    </citation>
    <scope>NUCLEOTIDE SEQUENCE [LARGE SCALE GENOMIC DNA]</scope>
    <source>
        <strain evidence="16">RSA 468</strain>
    </source>
</reference>
<evidence type="ECO:0000256" key="12">
    <source>
        <dbReference type="ARBA" id="ARBA00043691"/>
    </source>
</evidence>
<evidence type="ECO:0000256" key="11">
    <source>
        <dbReference type="ARBA" id="ARBA00043671"/>
    </source>
</evidence>
<dbReference type="PANTHER" id="PTHR20963:SF8">
    <property type="entry name" value="MULTIPLE INOSITOL POLYPHOSPHATE PHOSPHATASE 1"/>
    <property type="match status" value="1"/>
</dbReference>
<comment type="catalytic activity">
    <reaction evidence="13">
        <text>(2R)-2,3-bisphosphoglycerate + H2O = (2R)-2-phosphoglycerate + phosphate</text>
        <dbReference type="Rhea" id="RHEA:27381"/>
        <dbReference type="ChEBI" id="CHEBI:15377"/>
        <dbReference type="ChEBI" id="CHEBI:43474"/>
        <dbReference type="ChEBI" id="CHEBI:58248"/>
        <dbReference type="ChEBI" id="CHEBI:58289"/>
        <dbReference type="EC" id="3.1.3.80"/>
    </reaction>
    <physiologicalReaction direction="left-to-right" evidence="13">
        <dbReference type="Rhea" id="RHEA:27382"/>
    </physiologicalReaction>
</comment>
<dbReference type="InterPro" id="IPR000560">
    <property type="entry name" value="His_Pase_clade-2"/>
</dbReference>
<evidence type="ECO:0000313" key="15">
    <source>
        <dbReference type="EMBL" id="RKP35195.1"/>
    </source>
</evidence>
<comment type="subcellular location">
    <subcellularLocation>
        <location evidence="1">Membrane</location>
    </subcellularLocation>
</comment>
<comment type="catalytic activity">
    <reaction evidence="10">
        <text>1D-myo-inositol 1,2,5,6-tetrakisphosphate + H2O = 1D-myo-inositol 1,2,6-trisphosphate + phosphate</text>
        <dbReference type="Rhea" id="RHEA:77119"/>
        <dbReference type="ChEBI" id="CHEBI:15377"/>
        <dbReference type="ChEBI" id="CHEBI:43474"/>
        <dbReference type="ChEBI" id="CHEBI:195535"/>
        <dbReference type="ChEBI" id="CHEBI:195537"/>
        <dbReference type="EC" id="3.1.3.62"/>
    </reaction>
    <physiologicalReaction direction="left-to-right" evidence="10">
        <dbReference type="Rhea" id="RHEA:77120"/>
    </physiologicalReaction>
</comment>
<evidence type="ECO:0000256" key="9">
    <source>
        <dbReference type="ARBA" id="ARBA00031642"/>
    </source>
</evidence>
<evidence type="ECO:0000256" key="6">
    <source>
        <dbReference type="ARBA" id="ARBA00022729"/>
    </source>
</evidence>
<protein>
    <recommendedName>
        <fullName evidence="5">Multiple inositol polyphosphate phosphatase 1</fullName>
        <ecNumber evidence="4">3.1.3.62</ecNumber>
        <ecNumber evidence="3">3.1.3.80</ecNumber>
    </recommendedName>
    <alternativeName>
        <fullName evidence="9">2,3-bisphosphoglycerate 3-phosphatase</fullName>
    </alternativeName>
</protein>
<evidence type="ECO:0000256" key="8">
    <source>
        <dbReference type="ARBA" id="ARBA00023136"/>
    </source>
</evidence>
<dbReference type="EMBL" id="ML002934">
    <property type="protein sequence ID" value="RKP35195.1"/>
    <property type="molecule type" value="Genomic_DNA"/>
</dbReference>
<comment type="catalytic activity">
    <reaction evidence="11">
        <text>1D-myo-inositol 1,2,4,5,6-pentakisphosphate + H2O = 1D-myo-inositol 1,2,5,6-tetrakisphosphate + phosphate</text>
        <dbReference type="Rhea" id="RHEA:77115"/>
        <dbReference type="ChEBI" id="CHEBI:15377"/>
        <dbReference type="ChEBI" id="CHEBI:43474"/>
        <dbReference type="ChEBI" id="CHEBI:57798"/>
        <dbReference type="ChEBI" id="CHEBI:195535"/>
        <dbReference type="EC" id="3.1.3.62"/>
    </reaction>
    <physiologicalReaction direction="left-to-right" evidence="11">
        <dbReference type="Rhea" id="RHEA:77116"/>
    </physiologicalReaction>
</comment>
<keyword evidence="8" id="KW-0472">Membrane</keyword>
<evidence type="ECO:0000256" key="14">
    <source>
        <dbReference type="SAM" id="SignalP"/>
    </source>
</evidence>
<dbReference type="EC" id="3.1.3.80" evidence="3"/>
<evidence type="ECO:0000256" key="13">
    <source>
        <dbReference type="ARBA" id="ARBA00043832"/>
    </source>
</evidence>
<dbReference type="GO" id="GO:0003993">
    <property type="term" value="F:acid phosphatase activity"/>
    <property type="evidence" value="ECO:0007669"/>
    <property type="project" value="TreeGrafter"/>
</dbReference>
<dbReference type="SUPFAM" id="SSF53254">
    <property type="entry name" value="Phosphoglycerate mutase-like"/>
    <property type="match status" value="1"/>
</dbReference>
<evidence type="ECO:0000256" key="1">
    <source>
        <dbReference type="ARBA" id="ARBA00004370"/>
    </source>
</evidence>
<dbReference type="GO" id="GO:0052745">
    <property type="term" value="F:inositol phosphate phosphatase activity"/>
    <property type="evidence" value="ECO:0007669"/>
    <property type="project" value="TreeGrafter"/>
</dbReference>
<dbReference type="STRING" id="215637.A0A4P9ZPL9"/>
<evidence type="ECO:0000256" key="3">
    <source>
        <dbReference type="ARBA" id="ARBA00012976"/>
    </source>
</evidence>
<comment type="catalytic activity">
    <reaction evidence="12">
        <text>1D-myo-inositol hexakisphosphate + H2O = 1D-myo-inositol 1,2,4,5,6-pentakisphosphate + phosphate</text>
        <dbReference type="Rhea" id="RHEA:16989"/>
        <dbReference type="ChEBI" id="CHEBI:15377"/>
        <dbReference type="ChEBI" id="CHEBI:43474"/>
        <dbReference type="ChEBI" id="CHEBI:57798"/>
        <dbReference type="ChEBI" id="CHEBI:58130"/>
        <dbReference type="EC" id="3.1.3.62"/>
    </reaction>
    <physiologicalReaction direction="left-to-right" evidence="12">
        <dbReference type="Rhea" id="RHEA:16990"/>
    </physiologicalReaction>
</comment>
<dbReference type="CDD" id="cd07061">
    <property type="entry name" value="HP_HAP_like"/>
    <property type="match status" value="1"/>
</dbReference>
<dbReference type="PANTHER" id="PTHR20963">
    <property type="entry name" value="MULTIPLE INOSITOL POLYPHOSPHATE PHOSPHATASE-RELATED"/>
    <property type="match status" value="1"/>
</dbReference>
<dbReference type="AlphaFoldDB" id="A0A4P9ZPL9"/>
<dbReference type="Pfam" id="PF00328">
    <property type="entry name" value="His_Phos_2"/>
    <property type="match status" value="1"/>
</dbReference>
<dbReference type="InterPro" id="IPR029033">
    <property type="entry name" value="His_PPase_superfam"/>
</dbReference>
<keyword evidence="16" id="KW-1185">Reference proteome</keyword>
<evidence type="ECO:0000256" key="2">
    <source>
        <dbReference type="ARBA" id="ARBA00008422"/>
    </source>
</evidence>
<dbReference type="Proteomes" id="UP000268162">
    <property type="component" value="Unassembled WGS sequence"/>
</dbReference>
<evidence type="ECO:0000256" key="5">
    <source>
        <dbReference type="ARBA" id="ARBA00018097"/>
    </source>
</evidence>
<dbReference type="GO" id="GO:0034417">
    <property type="term" value="F:bisphosphoglycerate 3-phosphatase activity"/>
    <property type="evidence" value="ECO:0007669"/>
    <property type="project" value="UniProtKB-EC"/>
</dbReference>
<organism evidence="15 16">
    <name type="scientific">Dimargaris cristalligena</name>
    <dbReference type="NCBI Taxonomy" id="215637"/>
    <lineage>
        <taxon>Eukaryota</taxon>
        <taxon>Fungi</taxon>
        <taxon>Fungi incertae sedis</taxon>
        <taxon>Zoopagomycota</taxon>
        <taxon>Kickxellomycotina</taxon>
        <taxon>Dimargaritomycetes</taxon>
        <taxon>Dimargaritales</taxon>
        <taxon>Dimargaritaceae</taxon>
        <taxon>Dimargaris</taxon>
    </lineage>
</organism>
<dbReference type="Gene3D" id="3.40.50.1240">
    <property type="entry name" value="Phosphoglycerate mutase-like"/>
    <property type="match status" value="1"/>
</dbReference>
<dbReference type="GO" id="GO:0016020">
    <property type="term" value="C:membrane"/>
    <property type="evidence" value="ECO:0007669"/>
    <property type="project" value="UniProtKB-SubCell"/>
</dbReference>
<dbReference type="EC" id="3.1.3.62" evidence="4"/>
<evidence type="ECO:0000256" key="10">
    <source>
        <dbReference type="ARBA" id="ARBA00043668"/>
    </source>
</evidence>
<feature type="chain" id="PRO_5021008814" description="Multiple inositol polyphosphate phosphatase 1" evidence="14">
    <location>
        <begin position="25"/>
        <end position="570"/>
    </location>
</feature>
<comment type="similarity">
    <text evidence="2">Belongs to the histidine acid phosphatase family. MINPP1 subfamily.</text>
</comment>
<accession>A0A4P9ZPL9</accession>
<keyword evidence="6 14" id="KW-0732">Signal</keyword>
<evidence type="ECO:0000256" key="7">
    <source>
        <dbReference type="ARBA" id="ARBA00022801"/>
    </source>
</evidence>
<evidence type="ECO:0000256" key="4">
    <source>
        <dbReference type="ARBA" id="ARBA00013040"/>
    </source>
</evidence>